<feature type="compositionally biased region" description="Polar residues" evidence="1">
    <location>
        <begin position="24"/>
        <end position="33"/>
    </location>
</feature>
<reference evidence="2" key="1">
    <citation type="journal article" date="2020" name="New Phytol.">
        <title>Comparative genomics reveals dynamic genome evolution in host specialist ectomycorrhizal fungi.</title>
        <authorList>
            <person name="Lofgren L.A."/>
            <person name="Nguyen N.H."/>
            <person name="Vilgalys R."/>
            <person name="Ruytinx J."/>
            <person name="Liao H.L."/>
            <person name="Branco S."/>
            <person name="Kuo A."/>
            <person name="LaButti K."/>
            <person name="Lipzen A."/>
            <person name="Andreopoulos W."/>
            <person name="Pangilinan J."/>
            <person name="Riley R."/>
            <person name="Hundley H."/>
            <person name="Na H."/>
            <person name="Barry K."/>
            <person name="Grigoriev I.V."/>
            <person name="Stajich J.E."/>
            <person name="Kennedy P.G."/>
        </authorList>
    </citation>
    <scope>NUCLEOTIDE SEQUENCE</scope>
    <source>
        <strain evidence="2">FC423</strain>
    </source>
</reference>
<dbReference type="GeneID" id="64691297"/>
<evidence type="ECO:0000256" key="1">
    <source>
        <dbReference type="SAM" id="MobiDB-lite"/>
    </source>
</evidence>
<feature type="region of interest" description="Disordered" evidence="1">
    <location>
        <begin position="217"/>
        <end position="262"/>
    </location>
</feature>
<name>A0A9P7F2J6_9AGAM</name>
<comment type="caution">
    <text evidence="2">The sequence shown here is derived from an EMBL/GenBank/DDBJ whole genome shotgun (WGS) entry which is preliminary data.</text>
</comment>
<keyword evidence="3" id="KW-1185">Reference proteome</keyword>
<proteinExistence type="predicted"/>
<feature type="compositionally biased region" description="Polar residues" evidence="1">
    <location>
        <begin position="46"/>
        <end position="55"/>
    </location>
</feature>
<feature type="compositionally biased region" description="Low complexity" evidence="1">
    <location>
        <begin position="101"/>
        <end position="111"/>
    </location>
</feature>
<accession>A0A9P7F2J6</accession>
<organism evidence="2 3">
    <name type="scientific">Suillus discolor</name>
    <dbReference type="NCBI Taxonomy" id="1912936"/>
    <lineage>
        <taxon>Eukaryota</taxon>
        <taxon>Fungi</taxon>
        <taxon>Dikarya</taxon>
        <taxon>Basidiomycota</taxon>
        <taxon>Agaricomycotina</taxon>
        <taxon>Agaricomycetes</taxon>
        <taxon>Agaricomycetidae</taxon>
        <taxon>Boletales</taxon>
        <taxon>Suillineae</taxon>
        <taxon>Suillaceae</taxon>
        <taxon>Suillus</taxon>
    </lineage>
</organism>
<sequence length="262" mass="28517">MHPPAQTAPFSSVAPVFNSQGRVTYKASRTSSFDLPRSAYEGGPGQYSSQPATSNQYQHPSSSHQQYPSSSQPQSQYGTPPSNTYPTPMPYSQSQSRYEHPPQQSQQHASPNGDSYYELSPAASFGPSDNHGQPSCYPSSQSSAHPPSWNTPTPTPPANPQLIIRTISCPIIRVRPSTALPELQRKRLLPTIQFNSLPGPPPSRHLSSSLSIRGTTQLASTGSFNSHRSASTQLLPPCPHLTPRRQWLGTRTHQAGAEGRIR</sequence>
<dbReference type="RefSeq" id="XP_041290281.1">
    <property type="nucleotide sequence ID" value="XM_041429038.1"/>
</dbReference>
<feature type="region of interest" description="Disordered" evidence="1">
    <location>
        <begin position="24"/>
        <end position="161"/>
    </location>
</feature>
<evidence type="ECO:0000313" key="2">
    <source>
        <dbReference type="EMBL" id="KAG2102814.1"/>
    </source>
</evidence>
<feature type="compositionally biased region" description="Polar residues" evidence="1">
    <location>
        <begin position="130"/>
        <end position="145"/>
    </location>
</feature>
<evidence type="ECO:0000313" key="3">
    <source>
        <dbReference type="Proteomes" id="UP000823399"/>
    </source>
</evidence>
<dbReference type="EMBL" id="JABBWM010000046">
    <property type="protein sequence ID" value="KAG2102814.1"/>
    <property type="molecule type" value="Genomic_DNA"/>
</dbReference>
<feature type="compositionally biased region" description="Polar residues" evidence="1">
    <location>
        <begin position="217"/>
        <end position="234"/>
    </location>
</feature>
<protein>
    <submittedName>
        <fullName evidence="2">Uncharacterized protein</fullName>
    </submittedName>
</protein>
<gene>
    <name evidence="2" type="ORF">F5147DRAFT_286391</name>
</gene>
<dbReference type="AlphaFoldDB" id="A0A9P7F2J6"/>
<feature type="compositionally biased region" description="Low complexity" evidence="1">
    <location>
        <begin position="56"/>
        <end position="77"/>
    </location>
</feature>
<dbReference type="Proteomes" id="UP000823399">
    <property type="component" value="Unassembled WGS sequence"/>
</dbReference>
<feature type="compositionally biased region" description="Polar residues" evidence="1">
    <location>
        <begin position="78"/>
        <end position="96"/>
    </location>
</feature>